<dbReference type="RefSeq" id="WP_089249359.1">
    <property type="nucleotide sequence ID" value="NZ_FZPH01000005.1"/>
</dbReference>
<name>A0A239MGK8_9ACTN</name>
<dbReference type="InterPro" id="IPR002182">
    <property type="entry name" value="NB-ARC"/>
</dbReference>
<dbReference type="Pfam" id="PF00931">
    <property type="entry name" value="NB-ARC"/>
    <property type="match status" value="1"/>
</dbReference>
<dbReference type="InterPro" id="IPR011990">
    <property type="entry name" value="TPR-like_helical_dom_sf"/>
</dbReference>
<dbReference type="OrthoDB" id="3310672at2"/>
<proteinExistence type="predicted"/>
<dbReference type="SUPFAM" id="SSF52540">
    <property type="entry name" value="P-loop containing nucleoside triphosphate hydrolases"/>
    <property type="match status" value="1"/>
</dbReference>
<organism evidence="2 3">
    <name type="scientific">Asanoa hainanensis</name>
    <dbReference type="NCBI Taxonomy" id="560556"/>
    <lineage>
        <taxon>Bacteria</taxon>
        <taxon>Bacillati</taxon>
        <taxon>Actinomycetota</taxon>
        <taxon>Actinomycetes</taxon>
        <taxon>Micromonosporales</taxon>
        <taxon>Micromonosporaceae</taxon>
        <taxon>Asanoa</taxon>
    </lineage>
</organism>
<accession>A0A239MGK8</accession>
<dbReference type="PRINTS" id="PR00364">
    <property type="entry name" value="DISEASERSIST"/>
</dbReference>
<evidence type="ECO:0000313" key="2">
    <source>
        <dbReference type="EMBL" id="SNT41088.1"/>
    </source>
</evidence>
<dbReference type="SUPFAM" id="SSF48452">
    <property type="entry name" value="TPR-like"/>
    <property type="match status" value="1"/>
</dbReference>
<dbReference type="Gene3D" id="3.40.50.300">
    <property type="entry name" value="P-loop containing nucleotide triphosphate hydrolases"/>
    <property type="match status" value="1"/>
</dbReference>
<evidence type="ECO:0000259" key="1">
    <source>
        <dbReference type="Pfam" id="PF00931"/>
    </source>
</evidence>
<keyword evidence="3" id="KW-1185">Reference proteome</keyword>
<feature type="domain" description="NB-ARC" evidence="1">
    <location>
        <begin position="181"/>
        <end position="322"/>
    </location>
</feature>
<dbReference type="PANTHER" id="PTHR47691:SF3">
    <property type="entry name" value="HTH-TYPE TRANSCRIPTIONAL REGULATOR RV0890C-RELATED"/>
    <property type="match status" value="1"/>
</dbReference>
<dbReference type="Proteomes" id="UP000198362">
    <property type="component" value="Unassembled WGS sequence"/>
</dbReference>
<gene>
    <name evidence="2" type="ORF">SAMN05421812_105393</name>
</gene>
<reference evidence="2 3" key="1">
    <citation type="submission" date="2017-06" db="EMBL/GenBank/DDBJ databases">
        <authorList>
            <person name="Kim H.J."/>
            <person name="Triplett B.A."/>
        </authorList>
    </citation>
    <scope>NUCLEOTIDE SEQUENCE [LARGE SCALE GENOMIC DNA]</scope>
    <source>
        <strain evidence="2 3">CGMCC 4.5593</strain>
    </source>
</reference>
<dbReference type="Gene3D" id="1.25.40.10">
    <property type="entry name" value="Tetratricopeptide repeat domain"/>
    <property type="match status" value="1"/>
</dbReference>
<dbReference type="EMBL" id="FZPH01000005">
    <property type="protein sequence ID" value="SNT41088.1"/>
    <property type="molecule type" value="Genomic_DNA"/>
</dbReference>
<protein>
    <submittedName>
        <fullName evidence="2">NB-ARC domain-containing protein</fullName>
    </submittedName>
</protein>
<evidence type="ECO:0000313" key="3">
    <source>
        <dbReference type="Proteomes" id="UP000198362"/>
    </source>
</evidence>
<dbReference type="PANTHER" id="PTHR47691">
    <property type="entry name" value="REGULATOR-RELATED"/>
    <property type="match status" value="1"/>
</dbReference>
<dbReference type="InterPro" id="IPR027417">
    <property type="entry name" value="P-loop_NTPase"/>
</dbReference>
<dbReference type="AlphaFoldDB" id="A0A239MGK8"/>
<sequence>MFVDLLARGVEAVVGAQLRRRDFDKRLRSSIDKAVLRYRSGYGLVDPTMVDLLLDQAPVLDLPTVAEALQEMVFFPARTHDGSKDAFTQAVTRFSPKTDEARLDRAVAELVRCLRDELQHLPELQPSFALMYQQQQLEALRAFEVPAASPPAPPAVSHNLPHRTYTRLVGRDDELATVLARMEPGDRTWVVVIDGIGGVGKTSLALEAAHQLVADQGFDAAVWVSAKRTMLTGHGISEREPELAVLRDLFEVTGSVLGRKELVQLPMREQRALVRTLLSGPTRVLLVLDNLETVDDEQILAFLRELPQPAKAIVTSRHRIDVAYSLRLRGLPDDQAVQLVAAEAGQRGVVLTDAETLSLTRKTGGVPLAIVWSLSLMGLGHSAESVLRRLGSGHSDIAAFCFAESLRTLEGTDALRVLAAVAMFEAPVDRSLLGRAAGLGEDVVARDDSIQLLTELSLINLQDGAFSLLPLTRTYATRLMQDRPELRDQVTNAWMAAMLAIATEYQLADPTWRDLSRLRTIGPHLQAAYRWARAHDQPHNALVLAGAVLADLDSNGRWDDLMAVCAEVEGYAQAVSARHLVVNVAWYQNWIHGQRGEFEAAWRALDRVDHLPMEPEERLRQLTLRAQTSRRERKFTDAASYLEAAKELVPKLSQPASSVLVAHMVFEQGKLARDLGDWDAAERAFRETGRVFDPEAATQALADGLTPAYDVEWTVRVLGNLGVVEHRRGNLSAASALLDRALSYTRAHGSVSNLATLLIRRADVELDLGHLDEADRTLAEARLLATRLRMRDEIAECERLTTKREGLAS</sequence>
<dbReference type="GO" id="GO:0043531">
    <property type="term" value="F:ADP binding"/>
    <property type="evidence" value="ECO:0007669"/>
    <property type="project" value="InterPro"/>
</dbReference>